<accession>A0A8J3FXS9</accession>
<comment type="caution">
    <text evidence="1">The sequence shown here is derived from an EMBL/GenBank/DDBJ whole genome shotgun (WGS) entry which is preliminary data.</text>
</comment>
<keyword evidence="2" id="KW-1185">Reference proteome</keyword>
<evidence type="ECO:0000313" key="1">
    <source>
        <dbReference type="EMBL" id="GGM82309.1"/>
    </source>
</evidence>
<dbReference type="InterPro" id="IPR025534">
    <property type="entry name" value="DUF4420"/>
</dbReference>
<sequence>MSAVPSTTDLEELWAELHDTQSGPVSAGRRVRRVLADSPHHCFVGVEYPAARRVFSVVTDNVLANVTNGLLVTSGVVVEPGSLPDHGATLDLVLRAGAYTDIFTALVADLLVRLAQVTAEPGGVVVNRLGEWQRMLAGVSPDGLSREQQRGLFGELHTLSDLFLPTFGPDAVYAWTGPDQQLQDFQFEHQGSVEVKTVTGHDANRVRISSERQLEDAGPGALFLVTLALDARQGGRGVSLPELVRQVRNQAASLGVAGELEQRLVRAGYLDTQSRLYEDRRYALRRRTVHRVTDGFPRITEQTRPVGVSDVVYTVDLLAAARFLVGHEDVITVLEKKA</sequence>
<dbReference type="AlphaFoldDB" id="A0A8J3FXS9"/>
<name>A0A8J3FXS9_9PSEU</name>
<gene>
    <name evidence="1" type="ORF">GCM10012275_61170</name>
</gene>
<evidence type="ECO:0000313" key="2">
    <source>
        <dbReference type="Proteomes" id="UP000637578"/>
    </source>
</evidence>
<reference evidence="1" key="2">
    <citation type="submission" date="2020-09" db="EMBL/GenBank/DDBJ databases">
        <authorList>
            <person name="Sun Q."/>
            <person name="Zhou Y."/>
        </authorList>
    </citation>
    <scope>NUCLEOTIDE SEQUENCE</scope>
    <source>
        <strain evidence="1">CGMCC 4.5737</strain>
    </source>
</reference>
<dbReference type="Pfam" id="PF14390">
    <property type="entry name" value="DUF4420"/>
    <property type="match status" value="1"/>
</dbReference>
<dbReference type="EMBL" id="BMMK01000056">
    <property type="protein sequence ID" value="GGM82309.1"/>
    <property type="molecule type" value="Genomic_DNA"/>
</dbReference>
<organism evidence="1 2">
    <name type="scientific">Longimycelium tulufanense</name>
    <dbReference type="NCBI Taxonomy" id="907463"/>
    <lineage>
        <taxon>Bacteria</taxon>
        <taxon>Bacillati</taxon>
        <taxon>Actinomycetota</taxon>
        <taxon>Actinomycetes</taxon>
        <taxon>Pseudonocardiales</taxon>
        <taxon>Pseudonocardiaceae</taxon>
        <taxon>Longimycelium</taxon>
    </lineage>
</organism>
<evidence type="ECO:0008006" key="3">
    <source>
        <dbReference type="Google" id="ProtNLM"/>
    </source>
</evidence>
<reference evidence="1" key="1">
    <citation type="journal article" date="2014" name="Int. J. Syst. Evol. Microbiol.">
        <title>Complete genome sequence of Corynebacterium casei LMG S-19264T (=DSM 44701T), isolated from a smear-ripened cheese.</title>
        <authorList>
            <consortium name="US DOE Joint Genome Institute (JGI-PGF)"/>
            <person name="Walter F."/>
            <person name="Albersmeier A."/>
            <person name="Kalinowski J."/>
            <person name="Ruckert C."/>
        </authorList>
    </citation>
    <scope>NUCLEOTIDE SEQUENCE</scope>
    <source>
        <strain evidence="1">CGMCC 4.5737</strain>
    </source>
</reference>
<proteinExistence type="predicted"/>
<dbReference type="RefSeq" id="WP_189061912.1">
    <property type="nucleotide sequence ID" value="NZ_BMMK01000056.1"/>
</dbReference>
<dbReference type="Proteomes" id="UP000637578">
    <property type="component" value="Unassembled WGS sequence"/>
</dbReference>
<protein>
    <recommendedName>
        <fullName evidence="3">PD-(D/E)XK motif protein</fullName>
    </recommendedName>
</protein>